<feature type="region of interest" description="Disordered" evidence="4">
    <location>
        <begin position="70"/>
        <end position="140"/>
    </location>
</feature>
<dbReference type="SMART" id="SM00206">
    <property type="entry name" value="NTR"/>
    <property type="match status" value="1"/>
</dbReference>
<evidence type="ECO:0000256" key="1">
    <source>
        <dbReference type="ARBA" id="ARBA00004613"/>
    </source>
</evidence>
<reference evidence="6" key="1">
    <citation type="submission" date="2023-01" db="EMBL/GenBank/DDBJ databases">
        <title>Genome assembly of the deep-sea coral Lophelia pertusa.</title>
        <authorList>
            <person name="Herrera S."/>
            <person name="Cordes E."/>
        </authorList>
    </citation>
    <scope>NUCLEOTIDE SEQUENCE</scope>
    <source>
        <strain evidence="6">USNM1676648</strain>
        <tissue evidence="6">Polyp</tissue>
    </source>
</reference>
<evidence type="ECO:0000256" key="3">
    <source>
        <dbReference type="PIRSR" id="PIRSR601820-3"/>
    </source>
</evidence>
<dbReference type="PANTHER" id="PTHR11844">
    <property type="entry name" value="METALLOPROTEASE INHIBITOR"/>
    <property type="match status" value="1"/>
</dbReference>
<dbReference type="GO" id="GO:0031012">
    <property type="term" value="C:extracellular matrix"/>
    <property type="evidence" value="ECO:0007669"/>
    <property type="project" value="TreeGrafter"/>
</dbReference>
<dbReference type="Gene3D" id="3.90.370.10">
    <property type="entry name" value="Tissue inhibitor of metalloproteinase-1. Chain B, domain 1"/>
    <property type="match status" value="1"/>
</dbReference>
<evidence type="ECO:0000313" key="7">
    <source>
        <dbReference type="Proteomes" id="UP001163046"/>
    </source>
</evidence>
<dbReference type="Proteomes" id="UP001163046">
    <property type="component" value="Unassembled WGS sequence"/>
</dbReference>
<feature type="compositionally biased region" description="Polar residues" evidence="4">
    <location>
        <begin position="104"/>
        <end position="115"/>
    </location>
</feature>
<organism evidence="6 7">
    <name type="scientific">Desmophyllum pertusum</name>
    <dbReference type="NCBI Taxonomy" id="174260"/>
    <lineage>
        <taxon>Eukaryota</taxon>
        <taxon>Metazoa</taxon>
        <taxon>Cnidaria</taxon>
        <taxon>Anthozoa</taxon>
        <taxon>Hexacorallia</taxon>
        <taxon>Scleractinia</taxon>
        <taxon>Caryophylliina</taxon>
        <taxon>Caryophylliidae</taxon>
        <taxon>Desmophyllum</taxon>
    </lineage>
</organism>
<sequence length="320" mass="35418">MNIVILAGLLVATLVSQSYGGAMIPEHPQTAFCNADFVVRVKILGKIKKDEETPTTEAPDEVLGDVITTASTTDTPAPDSSTGKSQLSTVESNTEDPTRLVVMKSSSPQNFQKPSDTPPEDKHNVQDNSQDASSKSNGSLLGSLLGRYKRSLGLRGAPPPGGDLSYRPIGGTRRDKGMMYYDVLIKKVFKVKIEIYFSSHHGQDLETDVAYMLSGKIMDNDLILPSRGCWMEKWHELSGEEVRGLRGVYAENCECPIKFCFGPYCKTIQSFKPSTCGWELRNFREPMRDCAARHNMCARQHGTCQWTTGQGYDSCMRPFP</sequence>
<name>A0A9W9ZA74_9CNID</name>
<dbReference type="AlphaFoldDB" id="A0A9W9ZA74"/>
<feature type="disulfide bond" evidence="3">
    <location>
        <begin position="255"/>
        <end position="304"/>
    </location>
</feature>
<dbReference type="Pfam" id="PF00965">
    <property type="entry name" value="TIMP"/>
    <property type="match status" value="2"/>
</dbReference>
<dbReference type="EMBL" id="MU826386">
    <property type="protein sequence ID" value="KAJ7376928.1"/>
    <property type="molecule type" value="Genomic_DNA"/>
</dbReference>
<dbReference type="InterPro" id="IPR027465">
    <property type="entry name" value="TIMP_C"/>
</dbReference>
<dbReference type="OrthoDB" id="6041373at2759"/>
<accession>A0A9W9ZA74</accession>
<dbReference type="PANTHER" id="PTHR11844:SF33">
    <property type="entry name" value="TISSUE INHIBITOR OF METALLOPROTEINASE"/>
    <property type="match status" value="1"/>
</dbReference>
<keyword evidence="5" id="KW-0732">Signal</keyword>
<protein>
    <submittedName>
        <fullName evidence="6">Metalloproteinase inhibitor 3</fullName>
    </submittedName>
</protein>
<feature type="compositionally biased region" description="Polar residues" evidence="4">
    <location>
        <begin position="83"/>
        <end position="92"/>
    </location>
</feature>
<dbReference type="SUPFAM" id="SSF50242">
    <property type="entry name" value="TIMP-like"/>
    <property type="match status" value="1"/>
</dbReference>
<feature type="disulfide bond" evidence="3">
    <location>
        <begin position="260"/>
        <end position="265"/>
    </location>
</feature>
<comment type="subcellular location">
    <subcellularLocation>
        <location evidence="1">Secreted</location>
    </subcellularLocation>
</comment>
<comment type="caution">
    <text evidence="6">The sequence shown here is derived from an EMBL/GenBank/DDBJ whole genome shotgun (WGS) entry which is preliminary data.</text>
</comment>
<feature type="chain" id="PRO_5040962275" evidence="5">
    <location>
        <begin position="21"/>
        <end position="320"/>
    </location>
</feature>
<feature type="disulfide bond" evidence="3">
    <location>
        <begin position="276"/>
        <end position="297"/>
    </location>
</feature>
<dbReference type="GO" id="GO:0005615">
    <property type="term" value="C:extracellular space"/>
    <property type="evidence" value="ECO:0007669"/>
    <property type="project" value="TreeGrafter"/>
</dbReference>
<dbReference type="InterPro" id="IPR008993">
    <property type="entry name" value="TIMP-like_OB-fold"/>
</dbReference>
<gene>
    <name evidence="6" type="primary">TIMP3_4</name>
    <name evidence="6" type="ORF">OS493_031524</name>
</gene>
<keyword evidence="3" id="KW-1015">Disulfide bond</keyword>
<evidence type="ECO:0000313" key="6">
    <source>
        <dbReference type="EMBL" id="KAJ7376928.1"/>
    </source>
</evidence>
<dbReference type="GO" id="GO:0051045">
    <property type="term" value="P:negative regulation of membrane protein ectodomain proteolysis"/>
    <property type="evidence" value="ECO:0007669"/>
    <property type="project" value="TreeGrafter"/>
</dbReference>
<dbReference type="InterPro" id="IPR001820">
    <property type="entry name" value="TIMP"/>
</dbReference>
<keyword evidence="2" id="KW-0964">Secreted</keyword>
<keyword evidence="7" id="KW-1185">Reference proteome</keyword>
<dbReference type="GO" id="GO:0002020">
    <property type="term" value="F:protease binding"/>
    <property type="evidence" value="ECO:0007669"/>
    <property type="project" value="TreeGrafter"/>
</dbReference>
<proteinExistence type="predicted"/>
<evidence type="ECO:0000256" key="4">
    <source>
        <dbReference type="SAM" id="MobiDB-lite"/>
    </source>
</evidence>
<evidence type="ECO:0000256" key="5">
    <source>
        <dbReference type="SAM" id="SignalP"/>
    </source>
</evidence>
<dbReference type="GO" id="GO:0008191">
    <property type="term" value="F:metalloendopeptidase inhibitor activity"/>
    <property type="evidence" value="ECO:0007669"/>
    <property type="project" value="InterPro"/>
</dbReference>
<feature type="signal peptide" evidence="5">
    <location>
        <begin position="1"/>
        <end position="20"/>
    </location>
</feature>
<evidence type="ECO:0000256" key="2">
    <source>
        <dbReference type="ARBA" id="ARBA00022525"/>
    </source>
</evidence>
<feature type="compositionally biased region" description="Low complexity" evidence="4">
    <location>
        <begin position="70"/>
        <end position="82"/>
    </location>
</feature>
<dbReference type="Gene3D" id="2.40.50.120">
    <property type="match status" value="2"/>
</dbReference>